<dbReference type="InterPro" id="IPR012337">
    <property type="entry name" value="RNaseH-like_sf"/>
</dbReference>
<dbReference type="SUPFAM" id="SSF53098">
    <property type="entry name" value="Ribonuclease H-like"/>
    <property type="match status" value="1"/>
</dbReference>
<gene>
    <name evidence="1" type="ORF">HAX54_024732</name>
</gene>
<evidence type="ECO:0008006" key="3">
    <source>
        <dbReference type="Google" id="ProtNLM"/>
    </source>
</evidence>
<protein>
    <recommendedName>
        <fullName evidence="3">RNase H type-1 domain-containing protein</fullName>
    </recommendedName>
</protein>
<dbReference type="InterPro" id="IPR053151">
    <property type="entry name" value="RNase_H-like"/>
</dbReference>
<accession>A0ABS8RK31</accession>
<dbReference type="Gene3D" id="3.30.420.10">
    <property type="entry name" value="Ribonuclease H-like superfamily/Ribonuclease H"/>
    <property type="match status" value="1"/>
</dbReference>
<dbReference type="EMBL" id="JACEIK010000030">
    <property type="protein sequence ID" value="MCD7447152.1"/>
    <property type="molecule type" value="Genomic_DNA"/>
</dbReference>
<dbReference type="PANTHER" id="PTHR47723">
    <property type="entry name" value="OS05G0353850 PROTEIN"/>
    <property type="match status" value="1"/>
</dbReference>
<proteinExistence type="predicted"/>
<keyword evidence="2" id="KW-1185">Reference proteome</keyword>
<comment type="caution">
    <text evidence="1">The sequence shown here is derived from an EMBL/GenBank/DDBJ whole genome shotgun (WGS) entry which is preliminary data.</text>
</comment>
<dbReference type="Proteomes" id="UP000823775">
    <property type="component" value="Unassembled WGS sequence"/>
</dbReference>
<organism evidence="1 2">
    <name type="scientific">Datura stramonium</name>
    <name type="common">Jimsonweed</name>
    <name type="synonym">Common thornapple</name>
    <dbReference type="NCBI Taxonomy" id="4076"/>
    <lineage>
        <taxon>Eukaryota</taxon>
        <taxon>Viridiplantae</taxon>
        <taxon>Streptophyta</taxon>
        <taxon>Embryophyta</taxon>
        <taxon>Tracheophyta</taxon>
        <taxon>Spermatophyta</taxon>
        <taxon>Magnoliopsida</taxon>
        <taxon>eudicotyledons</taxon>
        <taxon>Gunneridae</taxon>
        <taxon>Pentapetalae</taxon>
        <taxon>asterids</taxon>
        <taxon>lamiids</taxon>
        <taxon>Solanales</taxon>
        <taxon>Solanaceae</taxon>
        <taxon>Solanoideae</taxon>
        <taxon>Datureae</taxon>
        <taxon>Datura</taxon>
    </lineage>
</organism>
<name>A0ABS8RK31_DATST</name>
<evidence type="ECO:0000313" key="2">
    <source>
        <dbReference type="Proteomes" id="UP000823775"/>
    </source>
</evidence>
<evidence type="ECO:0000313" key="1">
    <source>
        <dbReference type="EMBL" id="MCD7447152.1"/>
    </source>
</evidence>
<reference evidence="1 2" key="1">
    <citation type="journal article" date="2021" name="BMC Genomics">
        <title>Datura genome reveals duplications of psychoactive alkaloid biosynthetic genes and high mutation rate following tissue culture.</title>
        <authorList>
            <person name="Rajewski A."/>
            <person name="Carter-House D."/>
            <person name="Stajich J."/>
            <person name="Litt A."/>
        </authorList>
    </citation>
    <scope>NUCLEOTIDE SEQUENCE [LARGE SCALE GENOMIC DNA]</scope>
    <source>
        <strain evidence="1">AR-01</strain>
    </source>
</reference>
<dbReference type="PANTHER" id="PTHR47723:SF7">
    <property type="entry name" value="RNASE H FAMILY PROTEIN"/>
    <property type="match status" value="1"/>
</dbReference>
<dbReference type="InterPro" id="IPR036397">
    <property type="entry name" value="RNaseH_sf"/>
</dbReference>
<sequence>MDMLKNGLSDNVVQHIGNISIRDENLSDYAIWNLTQDNLYSNISAGQSIREVRQKDLFLGKIIKAAISTAFQNCDITSTWAQLCARIERDATVDLIMAFAVPTQCKTNNQAEALAALYVTRWCKQAGYNKYDLELDSIVAANMIKDKYTNNLKLKGIIRDTIQAMRREGRSKYFPLL</sequence>